<dbReference type="STRING" id="1280847.SAMN04488036_1084"/>
<keyword evidence="1" id="KW-0812">Transmembrane</keyword>
<dbReference type="RefSeq" id="WP_139216228.1">
    <property type="nucleotide sequence ID" value="NZ_FOSZ01000008.1"/>
</dbReference>
<dbReference type="AlphaFoldDB" id="A0A1I4GC92"/>
<keyword evidence="1" id="KW-1133">Transmembrane helix</keyword>
<keyword evidence="1" id="KW-0472">Membrane</keyword>
<dbReference type="EMBL" id="FOSZ01000008">
    <property type="protein sequence ID" value="SFL26736.1"/>
    <property type="molecule type" value="Genomic_DNA"/>
</dbReference>
<dbReference type="InterPro" id="IPR025016">
    <property type="entry name" value="DUF3955"/>
</dbReference>
<sequence length="72" mass="7740">MSKLTLISIVLLGLGLALWAGYAAQGSYVDEDGILQEPFHLLALGWLFVLAGAVTLASALVVRIIKKWKTSK</sequence>
<feature type="transmembrane region" description="Helical" evidence="1">
    <location>
        <begin position="39"/>
        <end position="62"/>
    </location>
</feature>
<keyword evidence="4" id="KW-1185">Reference proteome</keyword>
<dbReference type="Pfam" id="PF13127">
    <property type="entry name" value="DUF3955"/>
    <property type="match status" value="1"/>
</dbReference>
<evidence type="ECO:0000313" key="4">
    <source>
        <dbReference type="Proteomes" id="UP000198851"/>
    </source>
</evidence>
<name>A0A1I4GC92_9RHOB</name>
<evidence type="ECO:0000313" key="3">
    <source>
        <dbReference type="EMBL" id="SFL26736.1"/>
    </source>
</evidence>
<gene>
    <name evidence="3" type="ORF">SAMN04488036_1084</name>
</gene>
<protein>
    <recommendedName>
        <fullName evidence="2">DUF3955 domain-containing protein</fullName>
    </recommendedName>
</protein>
<feature type="domain" description="DUF3955" evidence="2">
    <location>
        <begin position="6"/>
        <end position="60"/>
    </location>
</feature>
<dbReference type="OrthoDB" id="7874760at2"/>
<evidence type="ECO:0000256" key="1">
    <source>
        <dbReference type="SAM" id="Phobius"/>
    </source>
</evidence>
<reference evidence="4" key="1">
    <citation type="submission" date="2016-10" db="EMBL/GenBank/DDBJ databases">
        <authorList>
            <person name="Varghese N."/>
            <person name="Submissions S."/>
        </authorList>
    </citation>
    <scope>NUCLEOTIDE SEQUENCE [LARGE SCALE GENOMIC DNA]</scope>
    <source>
        <strain evidence="4">DSM 28453</strain>
    </source>
</reference>
<evidence type="ECO:0000259" key="2">
    <source>
        <dbReference type="Pfam" id="PF13127"/>
    </source>
</evidence>
<dbReference type="Proteomes" id="UP000198851">
    <property type="component" value="Unassembled WGS sequence"/>
</dbReference>
<accession>A0A1I4GC92</accession>
<organism evidence="3 4">
    <name type="scientific">Shimia haliotis</name>
    <dbReference type="NCBI Taxonomy" id="1280847"/>
    <lineage>
        <taxon>Bacteria</taxon>
        <taxon>Pseudomonadati</taxon>
        <taxon>Pseudomonadota</taxon>
        <taxon>Alphaproteobacteria</taxon>
        <taxon>Rhodobacterales</taxon>
        <taxon>Roseobacteraceae</taxon>
    </lineage>
</organism>
<proteinExistence type="predicted"/>